<dbReference type="EMBL" id="CP069370">
    <property type="protein sequence ID" value="QYZ69066.1"/>
    <property type="molecule type" value="Genomic_DNA"/>
</dbReference>
<dbReference type="AlphaFoldDB" id="A0A8G0ZUC7"/>
<sequence>MVASMAGFAVEDMFLKSAAREMPLGLVVIVLGLTGMAFFSVWAMRRREPVFPAALVSPPLLVRSGFEISGRLFYALAVALTPLSVASAILQATPLVVMLGASVLFHERIGWRRWLAVATGFAGVLVILRPGLSGFDLLSLLAVAAMLGFSGRDLATRAAPPALSNAQLGVLGYLMFTIAGAIILAVSGDVAMPSAHALSRALAAAVFGIAGYAFLTAAMRTGEVGAVTPFRYTRLVFAMILGALAFGERPDAAMLVGSALVVGSGLFILTRPRR</sequence>
<evidence type="ECO:0000256" key="1">
    <source>
        <dbReference type="SAM" id="Phobius"/>
    </source>
</evidence>
<dbReference type="Pfam" id="PF00892">
    <property type="entry name" value="EamA"/>
    <property type="match status" value="2"/>
</dbReference>
<evidence type="ECO:0000313" key="4">
    <source>
        <dbReference type="Proteomes" id="UP000826300"/>
    </source>
</evidence>
<feature type="domain" description="EamA" evidence="2">
    <location>
        <begin position="140"/>
        <end position="269"/>
    </location>
</feature>
<keyword evidence="1" id="KW-0812">Transmembrane</keyword>
<feature type="transmembrane region" description="Helical" evidence="1">
    <location>
        <begin position="22"/>
        <end position="43"/>
    </location>
</feature>
<feature type="transmembrane region" description="Helical" evidence="1">
    <location>
        <begin position="114"/>
        <end position="132"/>
    </location>
</feature>
<feature type="transmembrane region" description="Helical" evidence="1">
    <location>
        <begin position="167"/>
        <end position="186"/>
    </location>
</feature>
<keyword evidence="1" id="KW-1133">Transmembrane helix</keyword>
<proteinExistence type="predicted"/>
<dbReference type="PANTHER" id="PTHR22911:SF135">
    <property type="entry name" value="BLR4310 PROTEIN"/>
    <property type="match status" value="1"/>
</dbReference>
<dbReference type="SUPFAM" id="SSF103481">
    <property type="entry name" value="Multidrug resistance efflux transporter EmrE"/>
    <property type="match status" value="2"/>
</dbReference>
<feature type="transmembrane region" description="Helical" evidence="1">
    <location>
        <begin position="230"/>
        <end position="246"/>
    </location>
</feature>
<dbReference type="InterPro" id="IPR000620">
    <property type="entry name" value="EamA_dom"/>
</dbReference>
<dbReference type="Gene3D" id="1.10.3730.20">
    <property type="match status" value="2"/>
</dbReference>
<evidence type="ECO:0000259" key="2">
    <source>
        <dbReference type="Pfam" id="PF00892"/>
    </source>
</evidence>
<protein>
    <submittedName>
        <fullName evidence="3">DMT family transporter</fullName>
    </submittedName>
</protein>
<feature type="transmembrane region" description="Helical" evidence="1">
    <location>
        <begin position="252"/>
        <end position="270"/>
    </location>
</feature>
<keyword evidence="1" id="KW-0472">Membrane</keyword>
<gene>
    <name evidence="3" type="ORF">JO391_15145</name>
</gene>
<evidence type="ECO:0000313" key="3">
    <source>
        <dbReference type="EMBL" id="QYZ69066.1"/>
    </source>
</evidence>
<reference evidence="3" key="1">
    <citation type="submission" date="2021-02" db="EMBL/GenBank/DDBJ databases">
        <title>Rhodobacter shimadae sp. nov., an aerobic anoxygenic phototrophic bacterium isolated from a hot spring.</title>
        <authorList>
            <person name="Muramatsu S."/>
            <person name="Haruta S."/>
            <person name="Hirose S."/>
            <person name="Hanada S."/>
        </authorList>
    </citation>
    <scope>NUCLEOTIDE SEQUENCE</scope>
    <source>
        <strain evidence="3">N10</strain>
    </source>
</reference>
<organism evidence="3 4">
    <name type="scientific">Neotabrizicola shimadae</name>
    <dbReference type="NCBI Taxonomy" id="2807096"/>
    <lineage>
        <taxon>Bacteria</taxon>
        <taxon>Pseudomonadati</taxon>
        <taxon>Pseudomonadota</taxon>
        <taxon>Alphaproteobacteria</taxon>
        <taxon>Rhodobacterales</taxon>
        <taxon>Paracoccaceae</taxon>
        <taxon>Neotabrizicola</taxon>
    </lineage>
</organism>
<dbReference type="GO" id="GO:0016020">
    <property type="term" value="C:membrane"/>
    <property type="evidence" value="ECO:0007669"/>
    <property type="project" value="InterPro"/>
</dbReference>
<dbReference type="InterPro" id="IPR037185">
    <property type="entry name" value="EmrE-like"/>
</dbReference>
<feature type="transmembrane region" description="Helical" evidence="1">
    <location>
        <begin position="72"/>
        <end position="105"/>
    </location>
</feature>
<keyword evidence="4" id="KW-1185">Reference proteome</keyword>
<dbReference type="KEGG" id="nsm:JO391_15145"/>
<dbReference type="PANTHER" id="PTHR22911">
    <property type="entry name" value="ACYL-MALONYL CONDENSING ENZYME-RELATED"/>
    <property type="match status" value="1"/>
</dbReference>
<dbReference type="Proteomes" id="UP000826300">
    <property type="component" value="Chromosome"/>
</dbReference>
<feature type="transmembrane region" description="Helical" evidence="1">
    <location>
        <begin position="138"/>
        <end position="155"/>
    </location>
</feature>
<accession>A0A8G0ZUC7</accession>
<name>A0A8G0ZUC7_9RHOB</name>
<feature type="domain" description="EamA" evidence="2">
    <location>
        <begin position="2"/>
        <end position="128"/>
    </location>
</feature>
<feature type="transmembrane region" description="Helical" evidence="1">
    <location>
        <begin position="198"/>
        <end position="218"/>
    </location>
</feature>